<proteinExistence type="predicted"/>
<dbReference type="Proteomes" id="UP000475862">
    <property type="component" value="Unassembled WGS sequence"/>
</dbReference>
<evidence type="ECO:0000256" key="1">
    <source>
        <dbReference type="SAM" id="Phobius"/>
    </source>
</evidence>
<evidence type="ECO:0000313" key="3">
    <source>
        <dbReference type="Proteomes" id="UP000475862"/>
    </source>
</evidence>
<reference evidence="2 3" key="1">
    <citation type="submission" date="2019-08" db="EMBL/GenBank/DDBJ databases">
        <title>The genome of the soybean aphid Biotype 1, its phylome, world population structure and adaptation to the North American continent.</title>
        <authorList>
            <person name="Giordano R."/>
            <person name="Donthu R.K."/>
            <person name="Hernandez A.G."/>
            <person name="Wright C.L."/>
            <person name="Zimin A.V."/>
        </authorList>
    </citation>
    <scope>NUCLEOTIDE SEQUENCE [LARGE SCALE GENOMIC DNA]</scope>
    <source>
        <tissue evidence="2">Whole aphids</tissue>
    </source>
</reference>
<protein>
    <submittedName>
        <fullName evidence="2">Uncharacterized protein</fullName>
    </submittedName>
</protein>
<dbReference type="AlphaFoldDB" id="A0A6G0U619"/>
<organism evidence="2 3">
    <name type="scientific">Aphis glycines</name>
    <name type="common">Soybean aphid</name>
    <dbReference type="NCBI Taxonomy" id="307491"/>
    <lineage>
        <taxon>Eukaryota</taxon>
        <taxon>Metazoa</taxon>
        <taxon>Ecdysozoa</taxon>
        <taxon>Arthropoda</taxon>
        <taxon>Hexapoda</taxon>
        <taxon>Insecta</taxon>
        <taxon>Pterygota</taxon>
        <taxon>Neoptera</taxon>
        <taxon>Paraneoptera</taxon>
        <taxon>Hemiptera</taxon>
        <taxon>Sternorrhyncha</taxon>
        <taxon>Aphidomorpha</taxon>
        <taxon>Aphidoidea</taxon>
        <taxon>Aphididae</taxon>
        <taxon>Aphidini</taxon>
        <taxon>Aphis</taxon>
        <taxon>Aphis</taxon>
    </lineage>
</organism>
<comment type="caution">
    <text evidence="2">The sequence shown here is derived from an EMBL/GenBank/DDBJ whole genome shotgun (WGS) entry which is preliminary data.</text>
</comment>
<dbReference type="EMBL" id="VYZN01000002">
    <property type="protein sequence ID" value="KAE9544397.1"/>
    <property type="molecule type" value="Genomic_DNA"/>
</dbReference>
<dbReference type="OrthoDB" id="61110at2759"/>
<keyword evidence="1" id="KW-0472">Membrane</keyword>
<name>A0A6G0U619_APHGL</name>
<keyword evidence="3" id="KW-1185">Reference proteome</keyword>
<keyword evidence="1" id="KW-0812">Transmembrane</keyword>
<evidence type="ECO:0000313" key="2">
    <source>
        <dbReference type="EMBL" id="KAE9544397.1"/>
    </source>
</evidence>
<keyword evidence="1" id="KW-1133">Transmembrane helix</keyword>
<accession>A0A6G0U619</accession>
<sequence length="283" mass="31507">MMITLWEPFGFLLYPFPNGHPYNRLIHTRHLTHIYHHFQHLIGHEHSDQKSKLKSLINVSIVSFRLDEIPYLHFCPTIHCIKLINIWLLIGICTTPGLVSLSSTELITFPSSVTPKTCILPAAIIRFVSCSRSGPKPNNPAITISRPLIIIIPGVSIRLSMARKKIHIFFLLTSIACSSKLVDCGRFSGSCLRLVRAVPLIVSHLHLIDYFLNITHPLVFDITSGSASSSTPVTPFTSIVTSFGTSVCSAMVFVVFLATALITWKLKCGFGNRRTGSKEEDRS</sequence>
<gene>
    <name evidence="2" type="ORF">AGLY_001576</name>
</gene>
<feature type="transmembrane region" description="Helical" evidence="1">
    <location>
        <begin position="239"/>
        <end position="264"/>
    </location>
</feature>